<accession>A0A5B8M3F6</accession>
<dbReference type="GO" id="GO:0047355">
    <property type="term" value="F:CDP-glycerol glycerophosphotransferase activity"/>
    <property type="evidence" value="ECO:0007669"/>
    <property type="project" value="InterPro"/>
</dbReference>
<evidence type="ECO:0000256" key="6">
    <source>
        <dbReference type="ARBA" id="ARBA00023136"/>
    </source>
</evidence>
<keyword evidence="4 9" id="KW-0808">Transferase</keyword>
<evidence type="ECO:0000256" key="5">
    <source>
        <dbReference type="ARBA" id="ARBA00022944"/>
    </source>
</evidence>
<dbReference type="AlphaFoldDB" id="A0A5B8M3F6"/>
<dbReference type="Pfam" id="PF00534">
    <property type="entry name" value="Glycos_transf_1"/>
    <property type="match status" value="1"/>
</dbReference>
<comment type="similarity">
    <text evidence="2">Belongs to the CDP-glycerol glycerophosphotransferase family.</text>
</comment>
<dbReference type="CDD" id="cd03811">
    <property type="entry name" value="GT4_GT28_WabH-like"/>
    <property type="match status" value="1"/>
</dbReference>
<evidence type="ECO:0000256" key="7">
    <source>
        <dbReference type="SAM" id="MobiDB-lite"/>
    </source>
</evidence>
<dbReference type="SUPFAM" id="SSF53756">
    <property type="entry name" value="UDP-Glycosyltransferase/glycogen phosphorylase"/>
    <property type="match status" value="2"/>
</dbReference>
<sequence length="896" mass="99721">MEPGRRVPSVRNDADSDTDSTAAPPGGLDVSLIAAQRLIGPEQPQESAVQSPLSRLRRQVRKVRRAVQYDRHAFWRRHPLRQGAVLYESFSGNGALCNPEAIFRGLIADPEFAGLTHIWALAERGVAPELEAEFADDPRVTFVRYRSSAYYRALATSQYLVNNATFPVEFSKRPGQIYLNTWHGTPLKQMGFDMPGGALDSANTLRNLLAADFLLAANDFMAERMYEDAYRLDNVYAGRIITEGYPRIDRQRLTEAEVVDVRAALGRSGAALNGRTIVLYAPTWHGESFNRPEDDIDRLIDDVRELQRAVGPEHIVLLKTHQVVHSFAASRPELRSILVPNSLPTNVTLGVCAGLITDYSSIFFDYLATGRPIVFFTPDAAEYAETRGTYFAAEELPGPVTEDAATAARAMRELLANRHPAPRYAEWQQRFAPREDGSVTKRVIDIVFRSKTAGYDVRPARNDGRKRLLMYLGGMRSNGITTAGLNLLAELDHARYDVTVLMAYSRRRWHVANQALIPHEVRQLFRMGGMNGGKLEHLRRKVDERRGRVLHAESRRYKALWDDEWRRVFGGARFDWVADLSGYSPFWATLMLHSPSVPRAIWLHNEMAADRHREVNGRKHMLHSLGRVFKLYGEFDRLVSVSPRLTELNRSELVEYAPADRFATVRNLPNLERVSTRLRQPLTELDGHPVDPETEQALVPGWVDELEAHHGTWFVSVGRLSPEKNHERLIRAFGLVHERHPDARLLIVGAGPLKDRLKAQIDAAGLADAVTLTGAYQNPFAIMAAADCFVLSSVYEGQPMVLLEAAVCRLPIVSTAFASVHDALPDRAIHVVGQSDAALAGGMLAFLNGEVPRSSLDIDAYRAEVAAEFSAIVDGESADARGPATPPGSASPQPAL</sequence>
<protein>
    <submittedName>
        <fullName evidence="9">Glycosyltransferase</fullName>
    </submittedName>
</protein>
<evidence type="ECO:0000256" key="2">
    <source>
        <dbReference type="ARBA" id="ARBA00010488"/>
    </source>
</evidence>
<keyword evidence="5" id="KW-0777">Teichoic acid biosynthesis</keyword>
<dbReference type="Gene3D" id="3.40.50.11820">
    <property type="match status" value="1"/>
</dbReference>
<evidence type="ECO:0000256" key="1">
    <source>
        <dbReference type="ARBA" id="ARBA00004202"/>
    </source>
</evidence>
<dbReference type="Pfam" id="PF04464">
    <property type="entry name" value="Glyphos_transf"/>
    <property type="match status" value="1"/>
</dbReference>
<keyword evidence="6" id="KW-0472">Membrane</keyword>
<evidence type="ECO:0000313" key="9">
    <source>
        <dbReference type="EMBL" id="QDZ14315.1"/>
    </source>
</evidence>
<dbReference type="Proteomes" id="UP000320216">
    <property type="component" value="Chromosome"/>
</dbReference>
<gene>
    <name evidence="9" type="ORF">FPZ11_05630</name>
</gene>
<dbReference type="Gene3D" id="3.40.50.2000">
    <property type="entry name" value="Glycogen Phosphorylase B"/>
    <property type="match status" value="2"/>
</dbReference>
<dbReference type="PANTHER" id="PTHR37316:SF3">
    <property type="entry name" value="TEICHOIC ACID GLYCEROL-PHOSPHATE TRANSFERASE"/>
    <property type="match status" value="1"/>
</dbReference>
<dbReference type="InterPro" id="IPR043148">
    <property type="entry name" value="TagF_C"/>
</dbReference>
<dbReference type="KEGG" id="huw:FPZ11_05630"/>
<reference evidence="9 10" key="1">
    <citation type="submission" date="2019-07" db="EMBL/GenBank/DDBJ databases">
        <title>Full genome sequence of Humibacter sp. WJ7-1.</title>
        <authorList>
            <person name="Im W.-T."/>
        </authorList>
    </citation>
    <scope>NUCLEOTIDE SEQUENCE [LARGE SCALE GENOMIC DNA]</scope>
    <source>
        <strain evidence="9 10">WJ7-1</strain>
    </source>
</reference>
<dbReference type="InterPro" id="IPR001296">
    <property type="entry name" value="Glyco_trans_1"/>
</dbReference>
<dbReference type="OrthoDB" id="8549922at2"/>
<evidence type="ECO:0000313" key="10">
    <source>
        <dbReference type="Proteomes" id="UP000320216"/>
    </source>
</evidence>
<feature type="domain" description="Glycosyl transferase family 1" evidence="8">
    <location>
        <begin position="713"/>
        <end position="855"/>
    </location>
</feature>
<feature type="region of interest" description="Disordered" evidence="7">
    <location>
        <begin position="877"/>
        <end position="896"/>
    </location>
</feature>
<dbReference type="RefSeq" id="WP_146319087.1">
    <property type="nucleotide sequence ID" value="NZ_CP042305.1"/>
</dbReference>
<dbReference type="InterPro" id="IPR051612">
    <property type="entry name" value="Teichoic_Acid_Biosynth"/>
</dbReference>
<evidence type="ECO:0000256" key="3">
    <source>
        <dbReference type="ARBA" id="ARBA00022475"/>
    </source>
</evidence>
<evidence type="ECO:0000259" key="8">
    <source>
        <dbReference type="Pfam" id="PF00534"/>
    </source>
</evidence>
<dbReference type="InterPro" id="IPR043149">
    <property type="entry name" value="TagF_N"/>
</dbReference>
<evidence type="ECO:0000256" key="4">
    <source>
        <dbReference type="ARBA" id="ARBA00022679"/>
    </source>
</evidence>
<proteinExistence type="inferred from homology"/>
<comment type="subcellular location">
    <subcellularLocation>
        <location evidence="1">Cell membrane</location>
        <topology evidence="1">Peripheral membrane protein</topology>
    </subcellularLocation>
</comment>
<dbReference type="InterPro" id="IPR007554">
    <property type="entry name" value="Glycerophosphate_synth"/>
</dbReference>
<dbReference type="GO" id="GO:0019350">
    <property type="term" value="P:teichoic acid biosynthetic process"/>
    <property type="evidence" value="ECO:0007669"/>
    <property type="project" value="UniProtKB-KW"/>
</dbReference>
<dbReference type="Gene3D" id="3.40.50.12580">
    <property type="match status" value="1"/>
</dbReference>
<dbReference type="GO" id="GO:0016757">
    <property type="term" value="F:glycosyltransferase activity"/>
    <property type="evidence" value="ECO:0007669"/>
    <property type="project" value="InterPro"/>
</dbReference>
<keyword evidence="10" id="KW-1185">Reference proteome</keyword>
<organism evidence="9 10">
    <name type="scientific">Humibacter ginsenosidimutans</name>
    <dbReference type="NCBI Taxonomy" id="2599293"/>
    <lineage>
        <taxon>Bacteria</taxon>
        <taxon>Bacillati</taxon>
        <taxon>Actinomycetota</taxon>
        <taxon>Actinomycetes</taxon>
        <taxon>Micrococcales</taxon>
        <taxon>Microbacteriaceae</taxon>
        <taxon>Humibacter</taxon>
    </lineage>
</organism>
<feature type="region of interest" description="Disordered" evidence="7">
    <location>
        <begin position="1"/>
        <end position="27"/>
    </location>
</feature>
<dbReference type="EMBL" id="CP042305">
    <property type="protein sequence ID" value="QDZ14315.1"/>
    <property type="molecule type" value="Genomic_DNA"/>
</dbReference>
<dbReference type="PANTHER" id="PTHR37316">
    <property type="entry name" value="TEICHOIC ACID GLYCEROL-PHOSPHATE PRIMASE"/>
    <property type="match status" value="1"/>
</dbReference>
<name>A0A5B8M3F6_9MICO</name>
<keyword evidence="3" id="KW-1003">Cell membrane</keyword>
<dbReference type="GO" id="GO:0005886">
    <property type="term" value="C:plasma membrane"/>
    <property type="evidence" value="ECO:0007669"/>
    <property type="project" value="UniProtKB-SubCell"/>
</dbReference>